<evidence type="ECO:0000256" key="1">
    <source>
        <dbReference type="SAM" id="MobiDB-lite"/>
    </source>
</evidence>
<gene>
    <name evidence="2" type="ORF">WN944_026391</name>
</gene>
<proteinExistence type="predicted"/>
<evidence type="ECO:0000313" key="3">
    <source>
        <dbReference type="Proteomes" id="UP001428341"/>
    </source>
</evidence>
<accession>A0AAP0LRX7</accession>
<sequence>MAIVMAKCSWKMVGCWVSVRALTVRVLMGIWLLEYCCWKRIIRTSDFGSPVQSVSHHSPVHTSHCSLTLRSYISVTDSQHRSQPTEPSTNSNCQTDINKRHRTQRARAAEQKQNAKTSFIPSSVLNPLTSNDHAKTQLPPAR</sequence>
<feature type="compositionally biased region" description="Polar residues" evidence="1">
    <location>
        <begin position="111"/>
        <end position="131"/>
    </location>
</feature>
<dbReference type="Proteomes" id="UP001428341">
    <property type="component" value="Unassembled WGS sequence"/>
</dbReference>
<dbReference type="EMBL" id="JBCGBO010000024">
    <property type="protein sequence ID" value="KAK9183241.1"/>
    <property type="molecule type" value="Genomic_DNA"/>
</dbReference>
<reference evidence="2 3" key="1">
    <citation type="submission" date="2024-05" db="EMBL/GenBank/DDBJ databases">
        <title>Haplotype-resolved chromosome-level genome assembly of Huyou (Citrus changshanensis).</title>
        <authorList>
            <person name="Miao C."/>
            <person name="Chen W."/>
            <person name="Wu Y."/>
            <person name="Wang L."/>
            <person name="Zhao S."/>
            <person name="Grierson D."/>
            <person name="Xu C."/>
            <person name="Chen K."/>
        </authorList>
    </citation>
    <scope>NUCLEOTIDE SEQUENCE [LARGE SCALE GENOMIC DNA]</scope>
    <source>
        <strain evidence="2">01-14</strain>
        <tissue evidence="2">Leaf</tissue>
    </source>
</reference>
<protein>
    <submittedName>
        <fullName evidence="2">Uncharacterized protein</fullName>
    </submittedName>
</protein>
<comment type="caution">
    <text evidence="2">The sequence shown here is derived from an EMBL/GenBank/DDBJ whole genome shotgun (WGS) entry which is preliminary data.</text>
</comment>
<evidence type="ECO:0000313" key="2">
    <source>
        <dbReference type="EMBL" id="KAK9183241.1"/>
    </source>
</evidence>
<organism evidence="2 3">
    <name type="scientific">Citrus x changshan-huyou</name>
    <dbReference type="NCBI Taxonomy" id="2935761"/>
    <lineage>
        <taxon>Eukaryota</taxon>
        <taxon>Viridiplantae</taxon>
        <taxon>Streptophyta</taxon>
        <taxon>Embryophyta</taxon>
        <taxon>Tracheophyta</taxon>
        <taxon>Spermatophyta</taxon>
        <taxon>Magnoliopsida</taxon>
        <taxon>eudicotyledons</taxon>
        <taxon>Gunneridae</taxon>
        <taxon>Pentapetalae</taxon>
        <taxon>rosids</taxon>
        <taxon>malvids</taxon>
        <taxon>Sapindales</taxon>
        <taxon>Rutaceae</taxon>
        <taxon>Aurantioideae</taxon>
        <taxon>Citrus</taxon>
    </lineage>
</organism>
<dbReference type="AlphaFoldDB" id="A0AAP0LRX7"/>
<name>A0AAP0LRX7_9ROSI</name>
<feature type="compositionally biased region" description="Polar residues" evidence="1">
    <location>
        <begin position="76"/>
        <end position="96"/>
    </location>
</feature>
<feature type="region of interest" description="Disordered" evidence="1">
    <location>
        <begin position="76"/>
        <end position="142"/>
    </location>
</feature>
<keyword evidence="3" id="KW-1185">Reference proteome</keyword>